<dbReference type="PANTHER" id="PTHR34605">
    <property type="entry name" value="PHAGE_INTEGRASE DOMAIN-CONTAINING PROTEIN"/>
    <property type="match status" value="1"/>
</dbReference>
<keyword evidence="1" id="KW-0238">DNA-binding</keyword>
<evidence type="ECO:0000313" key="2">
    <source>
        <dbReference type="EMBL" id="OCT96202.1"/>
    </source>
</evidence>
<dbReference type="EMBL" id="CM004468">
    <property type="protein sequence ID" value="OCT96202.1"/>
    <property type="molecule type" value="Genomic_DNA"/>
</dbReference>
<organism evidence="2 3">
    <name type="scientific">Xenopus laevis</name>
    <name type="common">African clawed frog</name>
    <dbReference type="NCBI Taxonomy" id="8355"/>
    <lineage>
        <taxon>Eukaryota</taxon>
        <taxon>Metazoa</taxon>
        <taxon>Chordata</taxon>
        <taxon>Craniata</taxon>
        <taxon>Vertebrata</taxon>
        <taxon>Euteleostomi</taxon>
        <taxon>Amphibia</taxon>
        <taxon>Batrachia</taxon>
        <taxon>Anura</taxon>
        <taxon>Pipoidea</taxon>
        <taxon>Pipidae</taxon>
        <taxon>Xenopodinae</taxon>
        <taxon>Xenopus</taxon>
        <taxon>Xenopus</taxon>
    </lineage>
</organism>
<protein>
    <recommendedName>
        <fullName evidence="4">Core-binding (CB) domain-containing protein</fullName>
    </recommendedName>
</protein>
<dbReference type="Proteomes" id="UP000694892">
    <property type="component" value="Chromosome 2L"/>
</dbReference>
<gene>
    <name evidence="2" type="ORF">XELAEV_18013877mg</name>
</gene>
<dbReference type="GO" id="GO:0003677">
    <property type="term" value="F:DNA binding"/>
    <property type="evidence" value="ECO:0007669"/>
    <property type="project" value="UniProtKB-KW"/>
</dbReference>
<dbReference type="InterPro" id="IPR052925">
    <property type="entry name" value="Phage_Integrase-like_Recomb"/>
</dbReference>
<dbReference type="InterPro" id="IPR010998">
    <property type="entry name" value="Integrase_recombinase_N"/>
</dbReference>
<evidence type="ECO:0000256" key="1">
    <source>
        <dbReference type="ARBA" id="ARBA00023125"/>
    </source>
</evidence>
<dbReference type="AlphaFoldDB" id="A0A974DQP6"/>
<dbReference type="SUPFAM" id="SSF47823">
    <property type="entry name" value="lambda integrase-like, N-terminal domain"/>
    <property type="match status" value="1"/>
</dbReference>
<proteinExistence type="predicted"/>
<accession>A0A974DQP6</accession>
<dbReference type="PANTHER" id="PTHR34605:SF8">
    <property type="entry name" value="FILAGGRIN-2-LIKE ISOFORM X1"/>
    <property type="match status" value="1"/>
</dbReference>
<evidence type="ECO:0008006" key="4">
    <source>
        <dbReference type="Google" id="ProtNLM"/>
    </source>
</evidence>
<sequence>MENSIWRLASWVKNSLAPSTWDYYNGVWNQWVDFERYVSGPLEDGVKLDLLLWFLANLGEDCSFSKVSKVLAALSFLFKLRGWVDVTKCFIVRQVIKGLRRRRVQGDRRKPVTFGLLRGLFGQLGVNFLRVRRSSRKSLLVHEDDSVLSKFQFVAVFRKCLVGLGLQGKEYASHSFRIGH</sequence>
<dbReference type="Gene3D" id="1.10.150.130">
    <property type="match status" value="1"/>
</dbReference>
<evidence type="ECO:0000313" key="3">
    <source>
        <dbReference type="Proteomes" id="UP000694892"/>
    </source>
</evidence>
<name>A0A974DQP6_XENLA</name>
<reference evidence="3" key="1">
    <citation type="journal article" date="2016" name="Nature">
        <title>Genome evolution in the allotetraploid frog Xenopus laevis.</title>
        <authorList>
            <person name="Session A.M."/>
            <person name="Uno Y."/>
            <person name="Kwon T."/>
            <person name="Chapman J.A."/>
            <person name="Toyoda A."/>
            <person name="Takahashi S."/>
            <person name="Fukui A."/>
            <person name="Hikosaka A."/>
            <person name="Suzuki A."/>
            <person name="Kondo M."/>
            <person name="van Heeringen S.J."/>
            <person name="Quigley I."/>
            <person name="Heinz S."/>
            <person name="Ogino H."/>
            <person name="Ochi H."/>
            <person name="Hellsten U."/>
            <person name="Lyons J.B."/>
            <person name="Simakov O."/>
            <person name="Putnam N."/>
            <person name="Stites J."/>
            <person name="Kuroki Y."/>
            <person name="Tanaka T."/>
            <person name="Michiue T."/>
            <person name="Watanabe M."/>
            <person name="Bogdanovic O."/>
            <person name="Lister R."/>
            <person name="Georgiou G."/>
            <person name="Paranjpe S.S."/>
            <person name="van Kruijsbergen I."/>
            <person name="Shu S."/>
            <person name="Carlson J."/>
            <person name="Kinoshita T."/>
            <person name="Ohta Y."/>
            <person name="Mawaribuchi S."/>
            <person name="Jenkins J."/>
            <person name="Grimwood J."/>
            <person name="Schmutz J."/>
            <person name="Mitros T."/>
            <person name="Mozaffari S.V."/>
            <person name="Suzuki Y."/>
            <person name="Haramoto Y."/>
            <person name="Yamamoto T.S."/>
            <person name="Takagi C."/>
            <person name="Heald R."/>
            <person name="Miller K."/>
            <person name="Haudenschild C."/>
            <person name="Kitzman J."/>
            <person name="Nakayama T."/>
            <person name="Izutsu Y."/>
            <person name="Robert J."/>
            <person name="Fortriede J."/>
            <person name="Burns K."/>
            <person name="Lotay V."/>
            <person name="Karimi K."/>
            <person name="Yasuoka Y."/>
            <person name="Dichmann D.S."/>
            <person name="Flajnik M.F."/>
            <person name="Houston D.W."/>
            <person name="Shendure J."/>
            <person name="DuPasquier L."/>
            <person name="Vize P.D."/>
            <person name="Zorn A.M."/>
            <person name="Ito M."/>
            <person name="Marcotte E.M."/>
            <person name="Wallingford J.B."/>
            <person name="Ito Y."/>
            <person name="Asashima M."/>
            <person name="Ueno N."/>
            <person name="Matsuda Y."/>
            <person name="Veenstra G.J."/>
            <person name="Fujiyama A."/>
            <person name="Harland R.M."/>
            <person name="Taira M."/>
            <person name="Rokhsar D.S."/>
        </authorList>
    </citation>
    <scope>NUCLEOTIDE SEQUENCE [LARGE SCALE GENOMIC DNA]</scope>
    <source>
        <strain evidence="3">J</strain>
    </source>
</reference>